<keyword evidence="2" id="KW-0812">Transmembrane</keyword>
<feature type="transmembrane region" description="Helical" evidence="2">
    <location>
        <begin position="62"/>
        <end position="81"/>
    </location>
</feature>
<feature type="compositionally biased region" description="Low complexity" evidence="1">
    <location>
        <begin position="92"/>
        <end position="108"/>
    </location>
</feature>
<evidence type="ECO:0000313" key="3">
    <source>
        <dbReference type="EMBL" id="CDW58472.1"/>
    </source>
</evidence>
<dbReference type="EMBL" id="HG806345">
    <property type="protein sequence ID" value="CDW58472.1"/>
    <property type="molecule type" value="Genomic_DNA"/>
</dbReference>
<keyword evidence="4" id="KW-1185">Reference proteome</keyword>
<dbReference type="OrthoDB" id="10482710at2759"/>
<reference evidence="3" key="2">
    <citation type="submission" date="2014-03" db="EMBL/GenBank/DDBJ databases">
        <title>The whipworm genome and dual-species transcriptomics of an intimate host-pathogen interaction.</title>
        <authorList>
            <person name="Foth B.J."/>
            <person name="Tsai I.J."/>
            <person name="Reid A.J."/>
            <person name="Bancroft A.J."/>
            <person name="Nichol S."/>
            <person name="Tracey A."/>
            <person name="Holroyd N."/>
            <person name="Cotton J.A."/>
            <person name="Stanley E.J."/>
            <person name="Zarowiecki M."/>
            <person name="Liu J.Z."/>
            <person name="Huckvale T."/>
            <person name="Cooper P.J."/>
            <person name="Grencis R.K."/>
            <person name="Berriman M."/>
        </authorList>
    </citation>
    <scope>NUCLEOTIDE SEQUENCE [LARGE SCALE GENOMIC DNA]</scope>
</reference>
<evidence type="ECO:0000256" key="2">
    <source>
        <dbReference type="SAM" id="Phobius"/>
    </source>
</evidence>
<keyword evidence="2" id="KW-0472">Membrane</keyword>
<sequence length="220" mass="24454">MSNTTEHNNSNMVSDLPFPRDHTNKIDPADPDEHSNDTVVADDPATGKSDQHSGLNKVQSNLIILSCVLSIGILLTLFQVMRGRKRRRALRRQQQASSPGSGGASPARKVWDYPGPPSFKEVINVPSSSQAENDIGELNALATEVINRELLKENRIEALSPQVSYKEKPAPTTAVMYTHVAYRFVNQLPLFDYLFAFTLNDLTFSGEEEPFKEKTAVTLR</sequence>
<keyword evidence="2" id="KW-1133">Transmembrane helix</keyword>
<evidence type="ECO:0000313" key="4">
    <source>
        <dbReference type="Proteomes" id="UP000030665"/>
    </source>
</evidence>
<feature type="region of interest" description="Disordered" evidence="1">
    <location>
        <begin position="88"/>
        <end position="110"/>
    </location>
</feature>
<reference evidence="3" key="1">
    <citation type="submission" date="2014-01" db="EMBL/GenBank/DDBJ databases">
        <authorList>
            <person name="Aslett M."/>
        </authorList>
    </citation>
    <scope>NUCLEOTIDE SEQUENCE</scope>
</reference>
<feature type="compositionally biased region" description="Basic and acidic residues" evidence="1">
    <location>
        <begin position="18"/>
        <end position="36"/>
    </location>
</feature>
<dbReference type="Proteomes" id="UP000030665">
    <property type="component" value="Unassembled WGS sequence"/>
</dbReference>
<feature type="region of interest" description="Disordered" evidence="1">
    <location>
        <begin position="1"/>
        <end position="53"/>
    </location>
</feature>
<evidence type="ECO:0000256" key="1">
    <source>
        <dbReference type="SAM" id="MobiDB-lite"/>
    </source>
</evidence>
<proteinExistence type="predicted"/>
<accession>A0A077ZDM9</accession>
<feature type="compositionally biased region" description="Polar residues" evidence="1">
    <location>
        <begin position="1"/>
        <end position="13"/>
    </location>
</feature>
<name>A0A077ZDM9_TRITR</name>
<organism evidence="3 4">
    <name type="scientific">Trichuris trichiura</name>
    <name type="common">Whipworm</name>
    <name type="synonym">Trichocephalus trichiurus</name>
    <dbReference type="NCBI Taxonomy" id="36087"/>
    <lineage>
        <taxon>Eukaryota</taxon>
        <taxon>Metazoa</taxon>
        <taxon>Ecdysozoa</taxon>
        <taxon>Nematoda</taxon>
        <taxon>Enoplea</taxon>
        <taxon>Dorylaimia</taxon>
        <taxon>Trichinellida</taxon>
        <taxon>Trichuridae</taxon>
        <taxon>Trichuris</taxon>
    </lineage>
</organism>
<dbReference type="AlphaFoldDB" id="A0A077ZDM9"/>
<gene>
    <name evidence="3" type="ORF">TTRE_0000678901</name>
</gene>
<protein>
    <submittedName>
        <fullName evidence="3">Uncharacterized protein</fullName>
    </submittedName>
</protein>